<proteinExistence type="predicted"/>
<dbReference type="AlphaFoldDB" id="A0A2L0F6Z8"/>
<dbReference type="OrthoDB" id="5520084at2"/>
<evidence type="ECO:0000313" key="1">
    <source>
        <dbReference type="EMBL" id="AUX47313.1"/>
    </source>
</evidence>
<gene>
    <name evidence="1" type="ORF">SOCE26_088310</name>
</gene>
<organism evidence="1 2">
    <name type="scientific">Sorangium cellulosum</name>
    <name type="common">Polyangium cellulosum</name>
    <dbReference type="NCBI Taxonomy" id="56"/>
    <lineage>
        <taxon>Bacteria</taxon>
        <taxon>Pseudomonadati</taxon>
        <taxon>Myxococcota</taxon>
        <taxon>Polyangia</taxon>
        <taxon>Polyangiales</taxon>
        <taxon>Polyangiaceae</taxon>
        <taxon>Sorangium</taxon>
    </lineage>
</organism>
<reference evidence="1 2" key="1">
    <citation type="submission" date="2015-09" db="EMBL/GenBank/DDBJ databases">
        <title>Sorangium comparison.</title>
        <authorList>
            <person name="Zaburannyi N."/>
            <person name="Bunk B."/>
            <person name="Overmann J."/>
            <person name="Mueller R."/>
        </authorList>
    </citation>
    <scope>NUCLEOTIDE SEQUENCE [LARGE SCALE GENOMIC DNA]</scope>
    <source>
        <strain evidence="1 2">So ce26</strain>
    </source>
</reference>
<accession>A0A2L0F6Z8</accession>
<sequence>MRHRRHRWFLAAPIAVVFGLLFGIGAGFPDASEAFASRALGPLSRFALPSEAQTSFEGRVVERLNAGAYTYLQIEGPGGARSWAVTLTSSKGARASADRVHVTAMGFADHFDSKRLGRSFDDLYFAVVRPL</sequence>
<protein>
    <submittedName>
        <fullName evidence="1">Uncharacterized protein</fullName>
    </submittedName>
</protein>
<dbReference type="Proteomes" id="UP000238348">
    <property type="component" value="Chromosome"/>
</dbReference>
<dbReference type="RefSeq" id="WP_104985349.1">
    <property type="nucleotide sequence ID" value="NZ_CP012673.1"/>
</dbReference>
<dbReference type="EMBL" id="CP012673">
    <property type="protein sequence ID" value="AUX47313.1"/>
    <property type="molecule type" value="Genomic_DNA"/>
</dbReference>
<evidence type="ECO:0000313" key="2">
    <source>
        <dbReference type="Proteomes" id="UP000238348"/>
    </source>
</evidence>
<name>A0A2L0F6Z8_SORCE</name>